<protein>
    <submittedName>
        <fullName evidence="3">Ataxin-7-like protein 2</fullName>
    </submittedName>
</protein>
<evidence type="ECO:0000313" key="4">
    <source>
        <dbReference type="Proteomes" id="UP000298787"/>
    </source>
</evidence>
<feature type="compositionally biased region" description="Polar residues" evidence="1">
    <location>
        <begin position="470"/>
        <end position="487"/>
    </location>
</feature>
<feature type="region of interest" description="Disordered" evidence="1">
    <location>
        <begin position="446"/>
        <end position="583"/>
    </location>
</feature>
<feature type="region of interest" description="Disordered" evidence="1">
    <location>
        <begin position="367"/>
        <end position="391"/>
    </location>
</feature>
<dbReference type="Pfam" id="PF08313">
    <property type="entry name" value="SCA7"/>
    <property type="match status" value="1"/>
</dbReference>
<feature type="compositionally biased region" description="Polar residues" evidence="1">
    <location>
        <begin position="201"/>
        <end position="223"/>
    </location>
</feature>
<evidence type="ECO:0000313" key="3">
    <source>
        <dbReference type="EMBL" id="TKS77515.1"/>
    </source>
</evidence>
<name>A0A4U5UUX2_COLLU</name>
<proteinExistence type="predicted"/>
<feature type="compositionally biased region" description="Basic and acidic residues" evidence="1">
    <location>
        <begin position="531"/>
        <end position="549"/>
    </location>
</feature>
<dbReference type="AlphaFoldDB" id="A0A4U5UUX2"/>
<accession>A0A4U5UUX2</accession>
<gene>
    <name evidence="3" type="ORF">D9C73_011606</name>
</gene>
<evidence type="ECO:0000259" key="2">
    <source>
        <dbReference type="PROSITE" id="PS51505"/>
    </source>
</evidence>
<dbReference type="PANTHER" id="PTHR15117:SF5">
    <property type="entry name" value="ATAXIN-7-LIKE PROTEIN 2"/>
    <property type="match status" value="1"/>
</dbReference>
<reference evidence="3 4" key="1">
    <citation type="submission" date="2019-01" db="EMBL/GenBank/DDBJ databases">
        <title>Genome Assembly of Collichthys lucidus.</title>
        <authorList>
            <person name="Cai M."/>
            <person name="Xiao S."/>
        </authorList>
    </citation>
    <scope>NUCLEOTIDE SEQUENCE [LARGE SCALE GENOMIC DNA]</scope>
    <source>
        <strain evidence="3">JT15FE1705JMU</strain>
        <tissue evidence="3">Muscle</tissue>
    </source>
</reference>
<feature type="domain" description="SCA7" evidence="2">
    <location>
        <begin position="239"/>
        <end position="306"/>
    </location>
</feature>
<keyword evidence="4" id="KW-1185">Reference proteome</keyword>
<dbReference type="Proteomes" id="UP000298787">
    <property type="component" value="Chromosome 10"/>
</dbReference>
<dbReference type="STRING" id="240159.A0A4U5UUX2"/>
<dbReference type="EMBL" id="CM014087">
    <property type="protein sequence ID" value="TKS77515.1"/>
    <property type="molecule type" value="Genomic_DNA"/>
</dbReference>
<feature type="compositionally biased region" description="Acidic residues" evidence="1">
    <location>
        <begin position="375"/>
        <end position="386"/>
    </location>
</feature>
<sequence>MAALDRRNPNLDDFVGLNWSCWVDRVNILPSDAGSKAEDSSKYGRNCSETMTLRKEGEVKKPCVHSASPSSAFYFNSVFSTDMHIYGYCPAHDEIYLVVCSHCGEVVKPQAFEKHCERRHGSLTKMCGQSSTLAPQQRPRPGLPLSNVSSSRERQKDGRCQEASGPSSAALPVRQHRPNKAQKETARVPLWLPGPLPPGHCSSSTSAPERPSAQKSTTGQSIEPHTPLRGTRTYSRIYKNTDKKECGLNKRCAVLDPERKKLCSQELICNTGSIQQQQKARGKTKTLDQLAAEQRTASAGRDMEQLVVKPKDKEHLEAFDDKKTTQGCKYNFNSNVHILRTRDPSESFPDGVGDSTVEVEVQPPYPFNQSLLSSEESEDDEQEEAADLPATPWHPKPLGLCTFGCRTLGCSIFTFDRRWQHLRFALSTMLEHHVSTHLWKKMPQVSSGLRSRHVTPPTVGSPVWTGARPSKSTGSVSNESTSLGQLETKSSHSTKPPSSPVGRPGKVRLTETEIMQDTSAAQKAAKLSQSAEDKSSKYIRDSPLHEKSQPHVPSSQGPINGILSHGKKPCPPLQRSSRSRVRPPGIQQKVVGYDHRGLTQKRKGSNESQALCSTLSRTSKCQRLSSPSHSNLLAWKGENIGDVLAWGLDKRSNS</sequence>
<dbReference type="InterPro" id="IPR013243">
    <property type="entry name" value="SCA7_dom"/>
</dbReference>
<dbReference type="PANTHER" id="PTHR15117">
    <property type="entry name" value="ATAXIN 7 RELATED"/>
    <property type="match status" value="1"/>
</dbReference>
<dbReference type="InterPro" id="IPR052237">
    <property type="entry name" value="Ataxin-7-like_regulator"/>
</dbReference>
<evidence type="ECO:0000256" key="1">
    <source>
        <dbReference type="SAM" id="MobiDB-lite"/>
    </source>
</evidence>
<feature type="compositionally biased region" description="Low complexity" evidence="1">
    <location>
        <begin position="519"/>
        <end position="530"/>
    </location>
</feature>
<dbReference type="PROSITE" id="PS51505">
    <property type="entry name" value="SCA7"/>
    <property type="match status" value="1"/>
</dbReference>
<feature type="region of interest" description="Disordered" evidence="1">
    <location>
        <begin position="127"/>
        <end position="235"/>
    </location>
</feature>
<organism evidence="3 4">
    <name type="scientific">Collichthys lucidus</name>
    <name type="common">Big head croaker</name>
    <name type="synonym">Sciaena lucida</name>
    <dbReference type="NCBI Taxonomy" id="240159"/>
    <lineage>
        <taxon>Eukaryota</taxon>
        <taxon>Metazoa</taxon>
        <taxon>Chordata</taxon>
        <taxon>Craniata</taxon>
        <taxon>Vertebrata</taxon>
        <taxon>Euteleostomi</taxon>
        <taxon>Actinopterygii</taxon>
        <taxon>Neopterygii</taxon>
        <taxon>Teleostei</taxon>
        <taxon>Neoteleostei</taxon>
        <taxon>Acanthomorphata</taxon>
        <taxon>Eupercaria</taxon>
        <taxon>Sciaenidae</taxon>
        <taxon>Collichthys</taxon>
    </lineage>
</organism>
<feature type="compositionally biased region" description="Basic and acidic residues" evidence="1">
    <location>
        <begin position="151"/>
        <end position="160"/>
    </location>
</feature>